<feature type="region of interest" description="Disordered" evidence="1">
    <location>
        <begin position="28"/>
        <end position="48"/>
    </location>
</feature>
<dbReference type="PANTHER" id="PTHR30032">
    <property type="entry name" value="N-ACETYLMURAMOYL-L-ALANINE AMIDASE-RELATED"/>
    <property type="match status" value="1"/>
</dbReference>
<accession>A0ABN3UVV3</accession>
<keyword evidence="4" id="KW-1185">Reference proteome</keyword>
<protein>
    <recommendedName>
        <fullName evidence="5">Cell wall-binding repeat-containing protein</fullName>
    </recommendedName>
</protein>
<feature type="chain" id="PRO_5046574397" description="Cell wall-binding repeat-containing protein" evidence="2">
    <location>
        <begin position="27"/>
        <end position="380"/>
    </location>
</feature>
<evidence type="ECO:0000313" key="3">
    <source>
        <dbReference type="EMBL" id="GAA2739487.1"/>
    </source>
</evidence>
<dbReference type="Proteomes" id="UP001501326">
    <property type="component" value="Unassembled WGS sequence"/>
</dbReference>
<keyword evidence="2" id="KW-0732">Signal</keyword>
<organism evidence="3 4">
    <name type="scientific">Pedococcus aerophilus</name>
    <dbReference type="NCBI Taxonomy" id="436356"/>
    <lineage>
        <taxon>Bacteria</taxon>
        <taxon>Bacillati</taxon>
        <taxon>Actinomycetota</taxon>
        <taxon>Actinomycetes</taxon>
        <taxon>Micrococcales</taxon>
        <taxon>Intrasporangiaceae</taxon>
        <taxon>Pedococcus</taxon>
    </lineage>
</organism>
<comment type="caution">
    <text evidence="3">The sequence shown here is derived from an EMBL/GenBank/DDBJ whole genome shotgun (WGS) entry which is preliminary data.</text>
</comment>
<sequence length="380" mass="37786">MRPARLAVPALVASALLALGSTTATAAASDQSDAKKGAQTGAQTGAKDARTLSLTATSRDDVALAGASTAAAAAALTTARLSGADRYATSVAISKAHFAPPQEYVIVASGQNFPDALGAGPFGALVQAPLLLVPQTGKLPSSVAAELKRLKTKDVIVVGGPGSVSDGMVRQIEAQSTSGLSYQFAGANRYDTAAQLTDVFEVPLTDVPVYLSSGTTFPDALGGGAAAALDGGFLLLTAPTKLPAETATALRRVKPSNVVVLGGTGAISGSVLTAVRNVVGSGVPVTRIGGTDRYDTAAKVSAATLTSANEVFLANGLQYPDALSGSAVAPAFGGRPVLLTRKDCVPAATRAEIARLGATKITALGGAAMVSDAALKLKAC</sequence>
<evidence type="ECO:0000313" key="4">
    <source>
        <dbReference type="Proteomes" id="UP001501326"/>
    </source>
</evidence>
<dbReference type="InterPro" id="IPR007253">
    <property type="entry name" value="Cell_wall-bd_2"/>
</dbReference>
<evidence type="ECO:0008006" key="5">
    <source>
        <dbReference type="Google" id="ProtNLM"/>
    </source>
</evidence>
<dbReference type="InterPro" id="IPR051922">
    <property type="entry name" value="Bact_Sporulation_Assoc"/>
</dbReference>
<dbReference type="Gene3D" id="3.40.50.12090">
    <property type="match status" value="2"/>
</dbReference>
<evidence type="ECO:0000256" key="2">
    <source>
        <dbReference type="SAM" id="SignalP"/>
    </source>
</evidence>
<evidence type="ECO:0000256" key="1">
    <source>
        <dbReference type="SAM" id="MobiDB-lite"/>
    </source>
</evidence>
<gene>
    <name evidence="3" type="ORF">GCM10009867_35760</name>
</gene>
<reference evidence="3 4" key="1">
    <citation type="journal article" date="2019" name="Int. J. Syst. Evol. Microbiol.">
        <title>The Global Catalogue of Microorganisms (GCM) 10K type strain sequencing project: providing services to taxonomists for standard genome sequencing and annotation.</title>
        <authorList>
            <consortium name="The Broad Institute Genomics Platform"/>
            <consortium name="The Broad Institute Genome Sequencing Center for Infectious Disease"/>
            <person name="Wu L."/>
            <person name="Ma J."/>
        </authorList>
    </citation>
    <scope>NUCLEOTIDE SEQUENCE [LARGE SCALE GENOMIC DNA]</scope>
    <source>
        <strain evidence="3 4">JCM 16378</strain>
    </source>
</reference>
<feature type="signal peptide" evidence="2">
    <location>
        <begin position="1"/>
        <end position="26"/>
    </location>
</feature>
<dbReference type="EMBL" id="BAAARN010000005">
    <property type="protein sequence ID" value="GAA2739487.1"/>
    <property type="molecule type" value="Genomic_DNA"/>
</dbReference>
<name>A0ABN3UVV3_9MICO</name>
<dbReference type="PANTHER" id="PTHR30032:SF8">
    <property type="entry name" value="GERMINATION-SPECIFIC N-ACETYLMURAMOYL-L-ALANINE AMIDASE"/>
    <property type="match status" value="1"/>
</dbReference>
<proteinExistence type="predicted"/>
<dbReference type="RefSeq" id="WP_344195983.1">
    <property type="nucleotide sequence ID" value="NZ_BAAARN010000005.1"/>
</dbReference>
<dbReference type="Pfam" id="PF04122">
    <property type="entry name" value="CW_binding_2"/>
    <property type="match status" value="3"/>
</dbReference>